<dbReference type="RefSeq" id="WP_170839825.1">
    <property type="nucleotide sequence ID" value="NZ_FOCQ01000006.1"/>
</dbReference>
<reference evidence="2 3" key="1">
    <citation type="submission" date="2016-10" db="EMBL/GenBank/DDBJ databases">
        <authorList>
            <person name="de Groot N.N."/>
        </authorList>
    </citation>
    <scope>NUCLEOTIDE SEQUENCE [LARGE SCALE GENOMIC DNA]</scope>
    <source>
        <strain evidence="2 3">DSM 46701</strain>
    </source>
</reference>
<dbReference type="STRING" id="1173111.SAMN05444955_106163"/>
<feature type="domain" description="DUF83" evidence="1">
    <location>
        <begin position="50"/>
        <end position="155"/>
    </location>
</feature>
<dbReference type="Proteomes" id="UP000199695">
    <property type="component" value="Unassembled WGS sequence"/>
</dbReference>
<name>A0A1H8E8N9_9BACL</name>
<dbReference type="AlphaFoldDB" id="A0A1H8E8N9"/>
<organism evidence="2 3">
    <name type="scientific">Lihuaxuella thermophila</name>
    <dbReference type="NCBI Taxonomy" id="1173111"/>
    <lineage>
        <taxon>Bacteria</taxon>
        <taxon>Bacillati</taxon>
        <taxon>Bacillota</taxon>
        <taxon>Bacilli</taxon>
        <taxon>Bacillales</taxon>
        <taxon>Thermoactinomycetaceae</taxon>
        <taxon>Lihuaxuella</taxon>
    </lineage>
</organism>
<dbReference type="InterPro" id="IPR051827">
    <property type="entry name" value="Cas4_exonuclease"/>
</dbReference>
<accession>A0A1H8E8N9</accession>
<sequence length="162" mass="18882">MIWLLALFLLLILIGSVVIAGKKTPVLIYSDTSGDATVLSDPELMIRGKPDEIWKLSDGTFLIVEHKSGFCKSNQPYYSDQLQLAAYMHLVEKQYRPKKITGQIRYQNRYYTLYWNESLKQQLLQVVEIMRRVEQGEETEFPVNLSKCRQCEFYRVSCEKSS</sequence>
<evidence type="ECO:0000313" key="3">
    <source>
        <dbReference type="Proteomes" id="UP000199695"/>
    </source>
</evidence>
<dbReference type="Gene3D" id="3.90.320.10">
    <property type="match status" value="1"/>
</dbReference>
<gene>
    <name evidence="2" type="ORF">SAMN05444955_106163</name>
</gene>
<dbReference type="EMBL" id="FOCQ01000006">
    <property type="protein sequence ID" value="SEN15227.1"/>
    <property type="molecule type" value="Genomic_DNA"/>
</dbReference>
<dbReference type="InterPro" id="IPR011604">
    <property type="entry name" value="PDDEXK-like_dom_sf"/>
</dbReference>
<dbReference type="PANTHER" id="PTHR36531">
    <property type="entry name" value="CRISPR-ASSOCIATED EXONUCLEASE CAS4"/>
    <property type="match status" value="1"/>
</dbReference>
<evidence type="ECO:0000313" key="2">
    <source>
        <dbReference type="EMBL" id="SEN15227.1"/>
    </source>
</evidence>
<protein>
    <recommendedName>
        <fullName evidence="1">DUF83 domain-containing protein</fullName>
    </recommendedName>
</protein>
<evidence type="ECO:0000259" key="1">
    <source>
        <dbReference type="Pfam" id="PF01930"/>
    </source>
</evidence>
<dbReference type="PANTHER" id="PTHR36531:SF2">
    <property type="entry name" value="CRISPR-ASSOCIATED EXONUCLEASE CAS4"/>
    <property type="match status" value="1"/>
</dbReference>
<dbReference type="Pfam" id="PF01930">
    <property type="entry name" value="Cas_Cas4"/>
    <property type="match status" value="1"/>
</dbReference>
<keyword evidence="3" id="KW-1185">Reference proteome</keyword>
<proteinExistence type="predicted"/>
<dbReference type="InterPro" id="IPR022765">
    <property type="entry name" value="Dna2/Cas4_DUF83"/>
</dbReference>